<name>A0A0C9RN05_9HYME</name>
<sequence length="612" mass="68101">MGMRPGAIIFLLLLIKLSAGTLNLDLLASYGLWDSWHIRTVPVPQAKYDFIIVGAGSGGSTLANRLSENPNWRILLLEAGKPEGIFNQVPLIVSFFQHTDYNWGYKLEPQDNACLGMENRVCPWPRGKALGGSSTINYMIHTRGNRLDYDHWAHLGNYGWSYEDVLPYFKKSEKLRISDSYNASYHGTTGKLSVEHAPYHTPISRAFLETGRLMGYNILDYNGPEQVGFSYLQLNMDRGARCSASKAYLSFNPSNLDIITEAMVTKVLIDSKNRAYGVKVAIKNMNYKILAAKEVILSAGTIDSAKLLMLSGIGPREHLEELGINVLKDAKVGYNMYEHVGFLGLTFLVNDSVSLTANTIFQLEEMWRYAIDRSGPISIPGGAEALAFLHTKYSTDSRPDLELLFVGGSLNSDGDVAIRKGLGISDNLYNAVYKPIENVNTWSIWPIVQRPRSHGRIKLRCADPSVPPILDANLLDDPYDIEIILEGIKKGMEISQAEPFQRYNSRIHDIPIPGCSGFMFASDDYWRCAIRHLPSLMDHQIGTVKMGPASDPSAVVDPELRVYGVDGLRVVDASIMPTMPVGHINAGIYMIGEKAADMIKRTWTTPKSHRCF</sequence>
<dbReference type="PIRSF" id="PIRSF000137">
    <property type="entry name" value="Alcohol_oxidase"/>
    <property type="match status" value="1"/>
</dbReference>
<evidence type="ECO:0000256" key="2">
    <source>
        <dbReference type="PIRSR" id="PIRSR000137-1"/>
    </source>
</evidence>
<dbReference type="Pfam" id="PF05199">
    <property type="entry name" value="GMC_oxred_C"/>
    <property type="match status" value="1"/>
</dbReference>
<gene>
    <name evidence="7" type="primary">Gld_23</name>
    <name evidence="9 10" type="synonym">LOC105274114</name>
    <name evidence="7" type="ORF">g.21102</name>
</gene>
<accession>A0A9R1TT57</accession>
<reference evidence="7" key="1">
    <citation type="submission" date="2015-01" db="EMBL/GenBank/DDBJ databases">
        <title>Transcriptome Assembly of Fopius arisanus.</title>
        <authorList>
            <person name="Geib S."/>
        </authorList>
    </citation>
    <scope>NUCLEOTIDE SEQUENCE</scope>
</reference>
<keyword evidence="3" id="KW-0285">Flavoprotein</keyword>
<dbReference type="OrthoDB" id="269227at2759"/>
<keyword evidence="3" id="KW-0274">FAD</keyword>
<dbReference type="Proteomes" id="UP000694866">
    <property type="component" value="Unplaced"/>
</dbReference>
<dbReference type="KEGG" id="fas:105274114"/>
<dbReference type="PANTHER" id="PTHR11552">
    <property type="entry name" value="GLUCOSE-METHANOL-CHOLINE GMC OXIDOREDUCTASE"/>
    <property type="match status" value="1"/>
</dbReference>
<evidence type="ECO:0000313" key="7">
    <source>
        <dbReference type="EMBL" id="JAG78213.1"/>
    </source>
</evidence>
<feature type="binding site" evidence="3">
    <location>
        <position position="264"/>
    </location>
    <ligand>
        <name>FAD</name>
        <dbReference type="ChEBI" id="CHEBI:57692"/>
    </ligand>
</feature>
<proteinExistence type="inferred from homology"/>
<evidence type="ECO:0000313" key="10">
    <source>
        <dbReference type="RefSeq" id="XP_011315287.1"/>
    </source>
</evidence>
<dbReference type="SUPFAM" id="SSF54373">
    <property type="entry name" value="FAD-linked reductases, C-terminal domain"/>
    <property type="match status" value="1"/>
</dbReference>
<dbReference type="InterPro" id="IPR007867">
    <property type="entry name" value="GMC_OxRtase_C"/>
</dbReference>
<dbReference type="RefSeq" id="XP_011315287.1">
    <property type="nucleotide sequence ID" value="XM_011316985.1"/>
</dbReference>
<feature type="domain" description="Glucose-methanol-choline oxidoreductase C-terminal" evidence="6">
    <location>
        <begin position="451"/>
        <end position="592"/>
    </location>
</feature>
<evidence type="ECO:0000256" key="3">
    <source>
        <dbReference type="PIRSR" id="PIRSR000137-2"/>
    </source>
</evidence>
<dbReference type="EMBL" id="GBYB01008446">
    <property type="protein sequence ID" value="JAG78213.1"/>
    <property type="molecule type" value="Transcribed_RNA"/>
</dbReference>
<feature type="active site" description="Proton acceptor" evidence="2">
    <location>
        <position position="583"/>
    </location>
</feature>
<dbReference type="InterPro" id="IPR012132">
    <property type="entry name" value="GMC_OxRdtase"/>
</dbReference>
<dbReference type="Gene3D" id="3.50.50.60">
    <property type="entry name" value="FAD/NAD(P)-binding domain"/>
    <property type="match status" value="1"/>
</dbReference>
<comment type="cofactor">
    <cofactor evidence="3">
        <name>FAD</name>
        <dbReference type="ChEBI" id="CHEBI:57692"/>
    </cofactor>
</comment>
<keyword evidence="8" id="KW-1185">Reference proteome</keyword>
<dbReference type="GeneID" id="105274114"/>
<dbReference type="InterPro" id="IPR000172">
    <property type="entry name" value="GMC_OxRdtase_N"/>
</dbReference>
<accession>A0A0C9RN05</accession>
<feature type="domain" description="Glucose-methanol-choline oxidoreductase N-terminal" evidence="5">
    <location>
        <begin position="48"/>
        <end position="340"/>
    </location>
</feature>
<comment type="similarity">
    <text evidence="1">Belongs to the GMC oxidoreductase family.</text>
</comment>
<feature type="signal peptide" evidence="4">
    <location>
        <begin position="1"/>
        <end position="20"/>
    </location>
</feature>
<feature type="active site" description="Proton donor" evidence="2">
    <location>
        <position position="539"/>
    </location>
</feature>
<dbReference type="InterPro" id="IPR036188">
    <property type="entry name" value="FAD/NAD-bd_sf"/>
</dbReference>
<evidence type="ECO:0000313" key="9">
    <source>
        <dbReference type="RefSeq" id="XP_011315278.1"/>
    </source>
</evidence>
<dbReference type="AlphaFoldDB" id="A0A0C9RN05"/>
<evidence type="ECO:0000259" key="6">
    <source>
        <dbReference type="Pfam" id="PF05199"/>
    </source>
</evidence>
<dbReference type="GO" id="GO:0050660">
    <property type="term" value="F:flavin adenine dinucleotide binding"/>
    <property type="evidence" value="ECO:0007669"/>
    <property type="project" value="InterPro"/>
</dbReference>
<evidence type="ECO:0000259" key="5">
    <source>
        <dbReference type="Pfam" id="PF00732"/>
    </source>
</evidence>
<accession>A0A9R1UC21</accession>
<dbReference type="GO" id="GO:0016614">
    <property type="term" value="F:oxidoreductase activity, acting on CH-OH group of donors"/>
    <property type="evidence" value="ECO:0007669"/>
    <property type="project" value="InterPro"/>
</dbReference>
<organism evidence="7">
    <name type="scientific">Fopius arisanus</name>
    <dbReference type="NCBI Taxonomy" id="64838"/>
    <lineage>
        <taxon>Eukaryota</taxon>
        <taxon>Metazoa</taxon>
        <taxon>Ecdysozoa</taxon>
        <taxon>Arthropoda</taxon>
        <taxon>Hexapoda</taxon>
        <taxon>Insecta</taxon>
        <taxon>Pterygota</taxon>
        <taxon>Neoptera</taxon>
        <taxon>Endopterygota</taxon>
        <taxon>Hymenoptera</taxon>
        <taxon>Apocrita</taxon>
        <taxon>Ichneumonoidea</taxon>
        <taxon>Braconidae</taxon>
        <taxon>Opiinae</taxon>
        <taxon>Fopius</taxon>
    </lineage>
</organism>
<keyword evidence="4" id="KW-0732">Signal</keyword>
<dbReference type="PANTHER" id="PTHR11552:SF227">
    <property type="entry name" value="GLUCOSE DEHYDROGENASE [FAD, QUINONE]-LIKE PROTEIN"/>
    <property type="match status" value="1"/>
</dbReference>
<evidence type="ECO:0000256" key="1">
    <source>
        <dbReference type="ARBA" id="ARBA00010790"/>
    </source>
</evidence>
<feature type="chain" id="PRO_5044541767" evidence="4">
    <location>
        <begin position="21"/>
        <end position="612"/>
    </location>
</feature>
<evidence type="ECO:0000313" key="8">
    <source>
        <dbReference type="Proteomes" id="UP000694866"/>
    </source>
</evidence>
<dbReference type="Pfam" id="PF00732">
    <property type="entry name" value="GMC_oxred_N"/>
    <property type="match status" value="1"/>
</dbReference>
<dbReference type="SUPFAM" id="SSF51905">
    <property type="entry name" value="FAD/NAD(P)-binding domain"/>
    <property type="match status" value="1"/>
</dbReference>
<evidence type="ECO:0000256" key="4">
    <source>
        <dbReference type="SAM" id="SignalP"/>
    </source>
</evidence>
<protein>
    <submittedName>
        <fullName evidence="7">Gld_23 protein</fullName>
    </submittedName>
    <submittedName>
        <fullName evidence="9 10">Glucose dehydrogenase [FAD, quinone]</fullName>
    </submittedName>
</protein>
<dbReference type="RefSeq" id="XP_011315278.1">
    <property type="nucleotide sequence ID" value="XM_011316976.1"/>
</dbReference>
<dbReference type="Gene3D" id="3.30.560.10">
    <property type="entry name" value="Glucose Oxidase, domain 3"/>
    <property type="match status" value="1"/>
</dbReference>
<reference evidence="9 10" key="2">
    <citation type="submission" date="2025-04" db="UniProtKB">
        <authorList>
            <consortium name="RefSeq"/>
        </authorList>
    </citation>
    <scope>IDENTIFICATION</scope>
    <source>
        <strain evidence="9 10">USDA-PBARC FA_bdor</strain>
        <tissue evidence="9 10">Whole organism</tissue>
    </source>
</reference>